<sequence length="66" mass="7371">MSKVESRSPSLRVRIESRSIIAITRSELDFDLKPIDIAGRTDFGIDNASGRYKEVRAESRAIAGVY</sequence>
<dbReference type="EMBL" id="BGZK01000209">
    <property type="protein sequence ID" value="GBP28622.1"/>
    <property type="molecule type" value="Genomic_DNA"/>
</dbReference>
<dbReference type="AlphaFoldDB" id="A0A4C1URM0"/>
<reference evidence="1 2" key="1">
    <citation type="journal article" date="2019" name="Commun. Biol.">
        <title>The bagworm genome reveals a unique fibroin gene that provides high tensile strength.</title>
        <authorList>
            <person name="Kono N."/>
            <person name="Nakamura H."/>
            <person name="Ohtoshi R."/>
            <person name="Tomita M."/>
            <person name="Numata K."/>
            <person name="Arakawa K."/>
        </authorList>
    </citation>
    <scope>NUCLEOTIDE SEQUENCE [LARGE SCALE GENOMIC DNA]</scope>
</reference>
<organism evidence="1 2">
    <name type="scientific">Eumeta variegata</name>
    <name type="common">Bagworm moth</name>
    <name type="synonym">Eumeta japonica</name>
    <dbReference type="NCBI Taxonomy" id="151549"/>
    <lineage>
        <taxon>Eukaryota</taxon>
        <taxon>Metazoa</taxon>
        <taxon>Ecdysozoa</taxon>
        <taxon>Arthropoda</taxon>
        <taxon>Hexapoda</taxon>
        <taxon>Insecta</taxon>
        <taxon>Pterygota</taxon>
        <taxon>Neoptera</taxon>
        <taxon>Endopterygota</taxon>
        <taxon>Lepidoptera</taxon>
        <taxon>Glossata</taxon>
        <taxon>Ditrysia</taxon>
        <taxon>Tineoidea</taxon>
        <taxon>Psychidae</taxon>
        <taxon>Oiketicinae</taxon>
        <taxon>Eumeta</taxon>
    </lineage>
</organism>
<protein>
    <submittedName>
        <fullName evidence="1">Uncharacterized protein</fullName>
    </submittedName>
</protein>
<comment type="caution">
    <text evidence="1">The sequence shown here is derived from an EMBL/GenBank/DDBJ whole genome shotgun (WGS) entry which is preliminary data.</text>
</comment>
<dbReference type="Proteomes" id="UP000299102">
    <property type="component" value="Unassembled WGS sequence"/>
</dbReference>
<evidence type="ECO:0000313" key="1">
    <source>
        <dbReference type="EMBL" id="GBP28622.1"/>
    </source>
</evidence>
<evidence type="ECO:0000313" key="2">
    <source>
        <dbReference type="Proteomes" id="UP000299102"/>
    </source>
</evidence>
<name>A0A4C1URM0_EUMVA</name>
<keyword evidence="2" id="KW-1185">Reference proteome</keyword>
<proteinExistence type="predicted"/>
<accession>A0A4C1URM0</accession>
<gene>
    <name evidence="1" type="ORF">EVAR_85821_1</name>
</gene>